<dbReference type="Gene3D" id="3.40.960.10">
    <property type="entry name" value="VSR Endonuclease"/>
    <property type="match status" value="1"/>
</dbReference>
<accession>A0A2T4ZFB7</accession>
<dbReference type="AlphaFoldDB" id="A0A2T4ZFB7"/>
<evidence type="ECO:0000313" key="2">
    <source>
        <dbReference type="EMBL" id="PTM60582.1"/>
    </source>
</evidence>
<dbReference type="PANTHER" id="PTHR38590">
    <property type="entry name" value="BLL0828 PROTEIN"/>
    <property type="match status" value="1"/>
</dbReference>
<organism evidence="2 3">
    <name type="scientific">Phreatobacter oligotrophus</name>
    <dbReference type="NCBI Taxonomy" id="1122261"/>
    <lineage>
        <taxon>Bacteria</taxon>
        <taxon>Pseudomonadati</taxon>
        <taxon>Pseudomonadota</taxon>
        <taxon>Alphaproteobacteria</taxon>
        <taxon>Hyphomicrobiales</taxon>
        <taxon>Phreatobacteraceae</taxon>
        <taxon>Phreatobacter</taxon>
    </lineage>
</organism>
<feature type="domain" description="DUF559" evidence="1">
    <location>
        <begin position="4"/>
        <end position="111"/>
    </location>
</feature>
<sequence length="117" mass="13604">MDRFRDLSRRLRREQTLAEARLWQAVRAHRFGSRKFRRQHPIAGYIVDFVCIDAKLIVEVDGATHGSASEVARDSRRTRDLEACGFMVMRVQNEDVRTNLAGVLDAIWMELHHRATL</sequence>
<dbReference type="GO" id="GO:0004519">
    <property type="term" value="F:endonuclease activity"/>
    <property type="evidence" value="ECO:0007669"/>
    <property type="project" value="UniProtKB-KW"/>
</dbReference>
<dbReference type="InterPro" id="IPR047216">
    <property type="entry name" value="Endonuclease_DUF559_bact"/>
</dbReference>
<dbReference type="InterPro" id="IPR011335">
    <property type="entry name" value="Restrct_endonuc-II-like"/>
</dbReference>
<name>A0A2T4ZFB7_9HYPH</name>
<proteinExistence type="predicted"/>
<dbReference type="RefSeq" id="WP_108176481.1">
    <property type="nucleotide sequence ID" value="NZ_PZZL01000003.1"/>
</dbReference>
<keyword evidence="2" id="KW-0255">Endonuclease</keyword>
<dbReference type="Proteomes" id="UP000241808">
    <property type="component" value="Unassembled WGS sequence"/>
</dbReference>
<gene>
    <name evidence="2" type="ORF">C8P69_103516</name>
</gene>
<evidence type="ECO:0000313" key="3">
    <source>
        <dbReference type="Proteomes" id="UP000241808"/>
    </source>
</evidence>
<keyword evidence="2" id="KW-0540">Nuclease</keyword>
<keyword evidence="2" id="KW-0378">Hydrolase</keyword>
<reference evidence="2 3" key="1">
    <citation type="submission" date="2018-04" db="EMBL/GenBank/DDBJ databases">
        <title>Genomic Encyclopedia of Archaeal and Bacterial Type Strains, Phase II (KMG-II): from individual species to whole genera.</title>
        <authorList>
            <person name="Goeker M."/>
        </authorList>
    </citation>
    <scope>NUCLEOTIDE SEQUENCE [LARGE SCALE GENOMIC DNA]</scope>
    <source>
        <strain evidence="2 3">DSM 25521</strain>
    </source>
</reference>
<keyword evidence="3" id="KW-1185">Reference proteome</keyword>
<evidence type="ECO:0000259" key="1">
    <source>
        <dbReference type="Pfam" id="PF04480"/>
    </source>
</evidence>
<dbReference type="PANTHER" id="PTHR38590:SF1">
    <property type="entry name" value="BLL0828 PROTEIN"/>
    <property type="match status" value="1"/>
</dbReference>
<dbReference type="EMBL" id="PZZL01000003">
    <property type="protein sequence ID" value="PTM60582.1"/>
    <property type="molecule type" value="Genomic_DNA"/>
</dbReference>
<dbReference type="Pfam" id="PF04480">
    <property type="entry name" value="DUF559"/>
    <property type="match status" value="1"/>
</dbReference>
<dbReference type="SUPFAM" id="SSF52980">
    <property type="entry name" value="Restriction endonuclease-like"/>
    <property type="match status" value="1"/>
</dbReference>
<dbReference type="OrthoDB" id="9798754at2"/>
<dbReference type="CDD" id="cd01038">
    <property type="entry name" value="Endonuclease_DUF559"/>
    <property type="match status" value="1"/>
</dbReference>
<comment type="caution">
    <text evidence="2">The sequence shown here is derived from an EMBL/GenBank/DDBJ whole genome shotgun (WGS) entry which is preliminary data.</text>
</comment>
<protein>
    <submittedName>
        <fullName evidence="2">Very-short-patch-repair endonuclease</fullName>
    </submittedName>
</protein>
<dbReference type="InterPro" id="IPR007569">
    <property type="entry name" value="DUF559"/>
</dbReference>